<dbReference type="Gene3D" id="3.40.50.2000">
    <property type="entry name" value="Glycogen Phosphorylase B"/>
    <property type="match status" value="2"/>
</dbReference>
<dbReference type="CDD" id="cd03801">
    <property type="entry name" value="GT4_PimA-like"/>
    <property type="match status" value="1"/>
</dbReference>
<proteinExistence type="predicted"/>
<accession>A0A849SE60</accession>
<protein>
    <submittedName>
        <fullName evidence="2">Glycosyltransferase family 4 protein</fullName>
    </submittedName>
</protein>
<sequence>MRNALLCLDPGAPLGGTKGCSIHLRAEAEAWLKAGLEVTAMVTNPGPADGYASLLRLGLEVRVLPIGADQELIARALATSGASHVYERLALMAPHGALAAAQLRLPHVYEVNAPLDEEAARHRGFRQRDQALIHFRNGFSASCGAIAVSEEVAHWVRRLAPHDFAVRVIPNGVHRTFFDAPDPDLRPFAGPADGARHHVRVGFVGSLRPWHDLAAVVESAALVRTTVPLQVMIVGDGPQRNLLLEAAQRRGVPLHLVGAVPHEQIPAYLAMMDIVMVPYPSAGLYFSPLKLGEAMAAGRPVVATSIGPVRRMVEHEVTGLLVEPGDVHGLATAILRFATDREFAARVGAAAREHMRSRSWDHVGGEILEFLRAADRAEARP</sequence>
<dbReference type="GO" id="GO:0016740">
    <property type="term" value="F:transferase activity"/>
    <property type="evidence" value="ECO:0007669"/>
    <property type="project" value="UniProtKB-KW"/>
</dbReference>
<comment type="caution">
    <text evidence="2">The sequence shown here is derived from an EMBL/GenBank/DDBJ whole genome shotgun (WGS) entry which is preliminary data.</text>
</comment>
<dbReference type="SUPFAM" id="SSF53756">
    <property type="entry name" value="UDP-Glycosyltransferase/glycogen phosphorylase"/>
    <property type="match status" value="1"/>
</dbReference>
<evidence type="ECO:0000259" key="1">
    <source>
        <dbReference type="Pfam" id="PF13439"/>
    </source>
</evidence>
<dbReference type="EMBL" id="JABFRW010000062">
    <property type="protein sequence ID" value="NOT33662.1"/>
    <property type="molecule type" value="Genomic_DNA"/>
</dbReference>
<dbReference type="Proteomes" id="UP000580839">
    <property type="component" value="Unassembled WGS sequence"/>
</dbReference>
<evidence type="ECO:0000313" key="3">
    <source>
        <dbReference type="Proteomes" id="UP000580839"/>
    </source>
</evidence>
<dbReference type="Pfam" id="PF13439">
    <property type="entry name" value="Glyco_transf_4"/>
    <property type="match status" value="1"/>
</dbReference>
<name>A0A849SE60_UNCEI</name>
<dbReference type="InterPro" id="IPR028098">
    <property type="entry name" value="Glyco_trans_4-like_N"/>
</dbReference>
<reference evidence="2 3" key="1">
    <citation type="submission" date="2020-04" db="EMBL/GenBank/DDBJ databases">
        <title>Metagenomic profiling of ammonia- and methane-oxidizing microorganisms in a Dutch drinking water treatment plant.</title>
        <authorList>
            <person name="Poghosyan L."/>
            <person name="Leucker S."/>
        </authorList>
    </citation>
    <scope>NUCLEOTIDE SEQUENCE [LARGE SCALE GENOMIC DNA]</scope>
    <source>
        <strain evidence="2">S-RSF-IL-03</strain>
    </source>
</reference>
<gene>
    <name evidence="2" type="ORF">HOP12_05760</name>
</gene>
<dbReference type="AlphaFoldDB" id="A0A849SE60"/>
<feature type="domain" description="Glycosyltransferase subfamily 4-like N-terminal" evidence="1">
    <location>
        <begin position="19"/>
        <end position="174"/>
    </location>
</feature>
<organism evidence="2 3">
    <name type="scientific">Eiseniibacteriota bacterium</name>
    <dbReference type="NCBI Taxonomy" id="2212470"/>
    <lineage>
        <taxon>Bacteria</taxon>
        <taxon>Candidatus Eiseniibacteriota</taxon>
    </lineage>
</organism>
<keyword evidence="2" id="KW-0808">Transferase</keyword>
<evidence type="ECO:0000313" key="2">
    <source>
        <dbReference type="EMBL" id="NOT33662.1"/>
    </source>
</evidence>
<dbReference type="Pfam" id="PF13692">
    <property type="entry name" value="Glyco_trans_1_4"/>
    <property type="match status" value="1"/>
</dbReference>
<dbReference type="PANTHER" id="PTHR12526">
    <property type="entry name" value="GLYCOSYLTRANSFERASE"/>
    <property type="match status" value="1"/>
</dbReference>